<dbReference type="AlphaFoldDB" id="A0A3P2RHD6"/>
<dbReference type="UniPathway" id="UPA01057">
    <property type="reaction ID" value="UER00900"/>
</dbReference>
<dbReference type="EMBL" id="RHGY01000001">
    <property type="protein sequence ID" value="RRG18821.1"/>
    <property type="molecule type" value="Genomic_DNA"/>
</dbReference>
<dbReference type="InterPro" id="IPR029058">
    <property type="entry name" value="AB_hydrolase_fold"/>
</dbReference>
<dbReference type="InterPro" id="IPR022485">
    <property type="entry name" value="SHCHC_synthase_MenH"/>
</dbReference>
<dbReference type="NCBIfam" id="TIGR03695">
    <property type="entry name" value="menH_SHCHC"/>
    <property type="match status" value="1"/>
</dbReference>
<dbReference type="HAMAP" id="MF_01660">
    <property type="entry name" value="MenH"/>
    <property type="match status" value="1"/>
</dbReference>
<dbReference type="GO" id="GO:0009234">
    <property type="term" value="P:menaquinone biosynthetic process"/>
    <property type="evidence" value="ECO:0007669"/>
    <property type="project" value="UniProtKB-UniRule"/>
</dbReference>
<comment type="similarity">
    <text evidence="3">Belongs to the AB hydrolase superfamily. MenH family.</text>
</comment>
<dbReference type="RefSeq" id="WP_124942760.1">
    <property type="nucleotide sequence ID" value="NZ_RHGY01000001.1"/>
</dbReference>
<comment type="subunit">
    <text evidence="3">Monomer.</text>
</comment>
<dbReference type="OrthoDB" id="9808398at2"/>
<dbReference type="UniPathway" id="UPA00079"/>
<evidence type="ECO:0000256" key="3">
    <source>
        <dbReference type="HAMAP-Rule" id="MF_01660"/>
    </source>
</evidence>
<evidence type="ECO:0000313" key="6">
    <source>
        <dbReference type="Proteomes" id="UP000275836"/>
    </source>
</evidence>
<dbReference type="GO" id="GO:0070205">
    <property type="term" value="F:2-succinyl-6-hydroxy-2,4-cyclohexadiene-1-carboxylate synthase activity"/>
    <property type="evidence" value="ECO:0007669"/>
    <property type="project" value="UniProtKB-UniRule"/>
</dbReference>
<dbReference type="InterPro" id="IPR000073">
    <property type="entry name" value="AB_hydrolase_1"/>
</dbReference>
<evidence type="ECO:0000256" key="2">
    <source>
        <dbReference type="ARBA" id="ARBA00023239"/>
    </source>
</evidence>
<feature type="domain" description="AB hydrolase-1" evidence="4">
    <location>
        <begin position="24"/>
        <end position="254"/>
    </location>
</feature>
<comment type="caution">
    <text evidence="5">The sequence shown here is derived from an EMBL/GenBank/DDBJ whole genome shotgun (WGS) entry which is preliminary data.</text>
</comment>
<sequence>MPTIEVNGYPYAYTCEGAGAPTWVFLHGFLGSQADFASIKPQGTRIYLDLLGLGVDKPTVSDPHRFAAATQVAELHQFLASLNLKEIRLVGYSMGARLALAYALMYPEDLAQVILESGTPGLVEPQDRQDRQTADAAKAERIETAGMPAFIAEWEQLPMFASQQELPIAQQQFMHQQRVQQNPANVAASLREFGTGQMPNYWPDLVTLQVPVTLINGALDKKFLGIAERMQKQLEQSQQFVVPSVGHNVHFEAPEQYTAILAQL</sequence>
<evidence type="ECO:0000259" key="4">
    <source>
        <dbReference type="Pfam" id="PF00561"/>
    </source>
</evidence>
<dbReference type="SUPFAM" id="SSF53474">
    <property type="entry name" value="alpha/beta-Hydrolases"/>
    <property type="match status" value="1"/>
</dbReference>
<keyword evidence="2 3" id="KW-0456">Lyase</keyword>
<dbReference type="PANTHER" id="PTHR42916">
    <property type="entry name" value="2-SUCCINYL-5-ENOLPYRUVYL-6-HYDROXY-3-CYCLOHEXENE-1-CARBOXYLATE SYNTHASE"/>
    <property type="match status" value="1"/>
</dbReference>
<accession>A0A3P2RHD6</accession>
<keyword evidence="1 3" id="KW-0474">Menaquinone biosynthesis</keyword>
<gene>
    <name evidence="3 5" type="primary">menH</name>
    <name evidence="5" type="ORF">D3P96_02215</name>
</gene>
<reference evidence="5 6" key="1">
    <citation type="submission" date="2018-10" db="EMBL/GenBank/DDBJ databases">
        <title>Draft genome sequence of Weissella viridescens UCO-SMC3.</title>
        <authorList>
            <person name="Garcia-Cancino A."/>
            <person name="Espinoza-Monje M."/>
            <person name="Albarracin L."/>
            <person name="Garcia-Castillo V."/>
            <person name="Campos-Martin J."/>
            <person name="Nakano Y."/>
            <person name="Guitierrez-Zamorano C."/>
            <person name="Ikeda-Ohtsubo W."/>
            <person name="Morita H."/>
            <person name="Kitazawa H."/>
            <person name="Villena J."/>
        </authorList>
    </citation>
    <scope>NUCLEOTIDE SEQUENCE [LARGE SCALE GENOMIC DNA]</scope>
    <source>
        <strain evidence="5 6">UCO-SMC3</strain>
    </source>
</reference>
<dbReference type="PANTHER" id="PTHR42916:SF1">
    <property type="entry name" value="PROTEIN PHYLLO, CHLOROPLASTIC"/>
    <property type="match status" value="1"/>
</dbReference>
<protein>
    <recommendedName>
        <fullName evidence="3">Putative 2-succinyl-6-hydroxy-2,4-cyclohexadiene-1-carboxylate synthase</fullName>
        <shortName evidence="3">SHCHC synthase</shortName>
        <ecNumber evidence="3">4.2.99.20</ecNumber>
    </recommendedName>
</protein>
<dbReference type="EC" id="4.2.99.20" evidence="3"/>
<evidence type="ECO:0000313" key="5">
    <source>
        <dbReference type="EMBL" id="RRG18821.1"/>
    </source>
</evidence>
<comment type="pathway">
    <text evidence="3">Quinol/quinone metabolism; 1,4-dihydroxy-2-naphthoate biosynthesis; 1,4-dihydroxy-2-naphthoate from chorismate: step 3/7.</text>
</comment>
<name>A0A3P2RHD6_WEIVI</name>
<dbReference type="Proteomes" id="UP000275836">
    <property type="component" value="Unassembled WGS sequence"/>
</dbReference>
<evidence type="ECO:0000256" key="1">
    <source>
        <dbReference type="ARBA" id="ARBA00022428"/>
    </source>
</evidence>
<dbReference type="Gene3D" id="3.40.50.1820">
    <property type="entry name" value="alpha/beta hydrolase"/>
    <property type="match status" value="1"/>
</dbReference>
<proteinExistence type="inferred from homology"/>
<comment type="function">
    <text evidence="3">Catalyzes a proton abstraction reaction that results in 2,5-elimination of pyruvate from 2-succinyl-5-enolpyruvyl-6-hydroxy-3-cyclohexene-1-carboxylate (SEPHCHC) and the formation of 2-succinyl-6-hydroxy-2,4-cyclohexadiene-1-carboxylate (SHCHC).</text>
</comment>
<comment type="pathway">
    <text evidence="3">Quinol/quinone metabolism; menaquinone biosynthesis.</text>
</comment>
<dbReference type="Pfam" id="PF00561">
    <property type="entry name" value="Abhydrolase_1"/>
    <property type="match status" value="1"/>
</dbReference>
<comment type="catalytic activity">
    <reaction evidence="3">
        <text>5-enolpyruvoyl-6-hydroxy-2-succinyl-cyclohex-3-ene-1-carboxylate = (1R,6R)-6-hydroxy-2-succinyl-cyclohexa-2,4-diene-1-carboxylate + pyruvate</text>
        <dbReference type="Rhea" id="RHEA:25597"/>
        <dbReference type="ChEBI" id="CHEBI:15361"/>
        <dbReference type="ChEBI" id="CHEBI:58689"/>
        <dbReference type="ChEBI" id="CHEBI:58818"/>
        <dbReference type="EC" id="4.2.99.20"/>
    </reaction>
</comment>
<organism evidence="5 6">
    <name type="scientific">Weissella viridescens</name>
    <name type="common">Lactobacillus viridescens</name>
    <dbReference type="NCBI Taxonomy" id="1629"/>
    <lineage>
        <taxon>Bacteria</taxon>
        <taxon>Bacillati</taxon>
        <taxon>Bacillota</taxon>
        <taxon>Bacilli</taxon>
        <taxon>Lactobacillales</taxon>
        <taxon>Lactobacillaceae</taxon>
        <taxon>Weissella</taxon>
    </lineage>
</organism>